<protein>
    <recommendedName>
        <fullName evidence="1">HTH cro/C1-type domain-containing protein</fullName>
    </recommendedName>
</protein>
<name>A0AB33JNA9_9BACT</name>
<dbReference type="SUPFAM" id="SSF47413">
    <property type="entry name" value="lambda repressor-like DNA-binding domains"/>
    <property type="match status" value="1"/>
</dbReference>
<gene>
    <name evidence="2" type="ORF">GTC17262_18020</name>
</gene>
<dbReference type="InterPro" id="IPR010982">
    <property type="entry name" value="Lambda_DNA-bd_dom_sf"/>
</dbReference>
<evidence type="ECO:0000313" key="2">
    <source>
        <dbReference type="EMBL" id="BFO81611.1"/>
    </source>
</evidence>
<dbReference type="GO" id="GO:0003677">
    <property type="term" value="F:DNA binding"/>
    <property type="evidence" value="ECO:0007669"/>
    <property type="project" value="InterPro"/>
</dbReference>
<dbReference type="EMBL" id="AP035789">
    <property type="protein sequence ID" value="BFO81611.1"/>
    <property type="molecule type" value="Genomic_DNA"/>
</dbReference>
<dbReference type="Gene3D" id="1.10.260.40">
    <property type="entry name" value="lambda repressor-like DNA-binding domains"/>
    <property type="match status" value="1"/>
</dbReference>
<evidence type="ECO:0000259" key="1">
    <source>
        <dbReference type="PROSITE" id="PS50943"/>
    </source>
</evidence>
<dbReference type="InterPro" id="IPR001387">
    <property type="entry name" value="Cro/C1-type_HTH"/>
</dbReference>
<feature type="domain" description="HTH cro/C1-type" evidence="1">
    <location>
        <begin position="41"/>
        <end position="62"/>
    </location>
</feature>
<dbReference type="PROSITE" id="PS50943">
    <property type="entry name" value="HTH_CROC1"/>
    <property type="match status" value="1"/>
</dbReference>
<dbReference type="AlphaFoldDB" id="A0AB33JNA9"/>
<sequence>MDIKGVIKEKGFTLDRVASELKERGIMPRASKSSLSQSINGNPNLSTLQAIAEVIGCKVVDFFQDEQPNFLAIIKYNGELKEVTSVGELEQIVSEIKGK</sequence>
<reference evidence="2" key="1">
    <citation type="submission" date="2024-07" db="EMBL/GenBank/DDBJ databases">
        <title>Complete genome sequence of Prevotella sp. YM-2024 GTC17262.</title>
        <authorList>
            <person name="Hayashi M."/>
            <person name="Muto Y."/>
            <person name="Tanaka K."/>
            <person name="Niwa H."/>
        </authorList>
    </citation>
    <scope>NUCLEOTIDE SEQUENCE</scope>
    <source>
        <strain evidence="2">GTC17262</strain>
    </source>
</reference>
<proteinExistence type="predicted"/>
<accession>A0AB33JNA9</accession>
<organism evidence="2">
    <name type="scientific">Prevotella sp. GTC17262</name>
    <dbReference type="NCBI Taxonomy" id="3236797"/>
    <lineage>
        <taxon>Bacteria</taxon>
        <taxon>Pseudomonadati</taxon>
        <taxon>Bacteroidota</taxon>
        <taxon>Bacteroidia</taxon>
        <taxon>Bacteroidales</taxon>
        <taxon>Prevotellaceae</taxon>
        <taxon>Prevotella</taxon>
    </lineage>
</organism>